<gene>
    <name evidence="7" type="ORF">BDV26DRAFT_130055</name>
</gene>
<dbReference type="InterPro" id="IPR013121">
    <property type="entry name" value="Fe_red_NAD-bd_6"/>
</dbReference>
<sequence>MHTLSRFMSANFRPWWLANLAYLRPRLHFLGIKIILKPQFLIPILYTACTIVFNLVGVHSVTQAGVRAAHISLITLFLLFWASDHEFGARLLGVTLGTYQSIHRISAFMAGIQAVVHVIITTQNIKFSVSDASQFYGLMTGCMFLSLLFLPMVRRRVYEVFLWTHQGCAIFVLYAIWRHVDSSVSKRWVCMLAITCAATGVLQIVRIIFRNLASRNKLVRYTMETLGNDICRVTLLLPKPWKVHAGERVRLSIPQMGLLHIFQLHPFATVWWENDKNGAAVSISLLIRARSGFTRTLLDRSVVGQKGWAWIDGPYGPSYVGPFGYVGEVGDYGHLFMAATGIGIVAQLPYIKEILDGRLAGQVRTQRILLVWQIEQDGDWEAARDWLQALVKQDNGYMLKVIIYNQMESSSNAPGLVGHHDLITIYGGEVNWEQQLSLELKEQIGTLLIMVSTQRSVRTIMMQLAKRNVKQKVELFELEFQPWSSPNNRLCALI</sequence>
<evidence type="ECO:0000256" key="2">
    <source>
        <dbReference type="ARBA" id="ARBA00022448"/>
    </source>
</evidence>
<accession>A0A5N7ANH3</accession>
<dbReference type="GO" id="GO:0000293">
    <property type="term" value="F:ferric-chelate reductase activity"/>
    <property type="evidence" value="ECO:0007669"/>
    <property type="project" value="TreeGrafter"/>
</dbReference>
<dbReference type="EMBL" id="ML736429">
    <property type="protein sequence ID" value="KAE8371411.1"/>
    <property type="molecule type" value="Genomic_DNA"/>
</dbReference>
<dbReference type="InterPro" id="IPR017927">
    <property type="entry name" value="FAD-bd_FR_type"/>
</dbReference>
<dbReference type="InterPro" id="IPR039261">
    <property type="entry name" value="FNR_nucleotide-bd"/>
</dbReference>
<feature type="transmembrane region" description="Helical" evidence="5">
    <location>
        <begin position="102"/>
        <end position="120"/>
    </location>
</feature>
<evidence type="ECO:0000259" key="6">
    <source>
        <dbReference type="PROSITE" id="PS51384"/>
    </source>
</evidence>
<keyword evidence="4" id="KW-0560">Oxidoreductase</keyword>
<feature type="transmembrane region" description="Helical" evidence="5">
    <location>
        <begin position="160"/>
        <end position="177"/>
    </location>
</feature>
<dbReference type="AlphaFoldDB" id="A0A5N7ANH3"/>
<dbReference type="Proteomes" id="UP000326198">
    <property type="component" value="Unassembled WGS sequence"/>
</dbReference>
<keyword evidence="5" id="KW-1133">Transmembrane helix</keyword>
<evidence type="ECO:0000313" key="7">
    <source>
        <dbReference type="EMBL" id="KAE8371411.1"/>
    </source>
</evidence>
<organism evidence="7 8">
    <name type="scientific">Aspergillus bertholletiae</name>
    <dbReference type="NCBI Taxonomy" id="1226010"/>
    <lineage>
        <taxon>Eukaryota</taxon>
        <taxon>Fungi</taxon>
        <taxon>Dikarya</taxon>
        <taxon>Ascomycota</taxon>
        <taxon>Pezizomycotina</taxon>
        <taxon>Eurotiomycetes</taxon>
        <taxon>Eurotiomycetidae</taxon>
        <taxon>Eurotiales</taxon>
        <taxon>Aspergillaceae</taxon>
        <taxon>Aspergillus</taxon>
        <taxon>Aspergillus subgen. Circumdati</taxon>
    </lineage>
</organism>
<dbReference type="PROSITE" id="PS51384">
    <property type="entry name" value="FAD_FR"/>
    <property type="match status" value="1"/>
</dbReference>
<keyword evidence="5" id="KW-0472">Membrane</keyword>
<keyword evidence="5" id="KW-0812">Transmembrane</keyword>
<dbReference type="CDD" id="cd06186">
    <property type="entry name" value="NOX_Duox_like_FAD_NADP"/>
    <property type="match status" value="1"/>
</dbReference>
<evidence type="ECO:0000313" key="8">
    <source>
        <dbReference type="Proteomes" id="UP000326198"/>
    </source>
</evidence>
<keyword evidence="3" id="KW-0249">Electron transport</keyword>
<feature type="transmembrane region" description="Helical" evidence="5">
    <location>
        <begin position="40"/>
        <end position="58"/>
    </location>
</feature>
<evidence type="ECO:0000256" key="4">
    <source>
        <dbReference type="ARBA" id="ARBA00023002"/>
    </source>
</evidence>
<dbReference type="GO" id="GO:0006826">
    <property type="term" value="P:iron ion transport"/>
    <property type="evidence" value="ECO:0007669"/>
    <property type="project" value="TreeGrafter"/>
</dbReference>
<name>A0A5N7ANH3_9EURO</name>
<dbReference type="PANTHER" id="PTHR32361:SF26">
    <property type="entry name" value="FAD-BINDING 8 DOMAIN-CONTAINING PROTEIN-RELATED"/>
    <property type="match status" value="1"/>
</dbReference>
<dbReference type="InterPro" id="IPR013112">
    <property type="entry name" value="FAD-bd_8"/>
</dbReference>
<dbReference type="Pfam" id="PF08030">
    <property type="entry name" value="NAD_binding_6"/>
    <property type="match status" value="1"/>
</dbReference>
<feature type="transmembrane region" description="Helical" evidence="5">
    <location>
        <begin position="135"/>
        <end position="153"/>
    </location>
</feature>
<evidence type="ECO:0000256" key="5">
    <source>
        <dbReference type="SAM" id="Phobius"/>
    </source>
</evidence>
<evidence type="ECO:0000256" key="3">
    <source>
        <dbReference type="ARBA" id="ARBA00022982"/>
    </source>
</evidence>
<feature type="transmembrane region" description="Helical" evidence="5">
    <location>
        <begin position="189"/>
        <end position="209"/>
    </location>
</feature>
<dbReference type="GO" id="GO:0015677">
    <property type="term" value="P:copper ion import"/>
    <property type="evidence" value="ECO:0007669"/>
    <property type="project" value="TreeGrafter"/>
</dbReference>
<keyword evidence="2" id="KW-0813">Transport</keyword>
<comment type="similarity">
    <text evidence="1">Belongs to the ferric reductase (FRE) family.</text>
</comment>
<evidence type="ECO:0000256" key="1">
    <source>
        <dbReference type="ARBA" id="ARBA00006278"/>
    </source>
</evidence>
<keyword evidence="8" id="KW-1185">Reference proteome</keyword>
<reference evidence="7 8" key="1">
    <citation type="submission" date="2019-04" db="EMBL/GenBank/DDBJ databases">
        <title>Friends and foes A comparative genomics studyof 23 Aspergillus species from section Flavi.</title>
        <authorList>
            <consortium name="DOE Joint Genome Institute"/>
            <person name="Kjaerbolling I."/>
            <person name="Vesth T."/>
            <person name="Frisvad J.C."/>
            <person name="Nybo J.L."/>
            <person name="Theobald S."/>
            <person name="Kildgaard S."/>
            <person name="Isbrandt T."/>
            <person name="Kuo A."/>
            <person name="Sato A."/>
            <person name="Lyhne E.K."/>
            <person name="Kogle M.E."/>
            <person name="Wiebenga A."/>
            <person name="Kun R.S."/>
            <person name="Lubbers R.J."/>
            <person name="Makela M.R."/>
            <person name="Barry K."/>
            <person name="Chovatia M."/>
            <person name="Clum A."/>
            <person name="Daum C."/>
            <person name="Haridas S."/>
            <person name="He G."/>
            <person name="LaButti K."/>
            <person name="Lipzen A."/>
            <person name="Mondo S."/>
            <person name="Riley R."/>
            <person name="Salamov A."/>
            <person name="Simmons B.A."/>
            <person name="Magnuson J.K."/>
            <person name="Henrissat B."/>
            <person name="Mortensen U.H."/>
            <person name="Larsen T.O."/>
            <person name="Devries R.P."/>
            <person name="Grigoriev I.V."/>
            <person name="Machida M."/>
            <person name="Baker S.E."/>
            <person name="Andersen M.R."/>
        </authorList>
    </citation>
    <scope>NUCLEOTIDE SEQUENCE [LARGE SCALE GENOMIC DNA]</scope>
    <source>
        <strain evidence="7 8">IBT 29228</strain>
    </source>
</reference>
<dbReference type="Gene3D" id="3.40.50.80">
    <property type="entry name" value="Nucleotide-binding domain of ferredoxin-NADP reductase (FNR) module"/>
    <property type="match status" value="1"/>
</dbReference>
<dbReference type="GO" id="GO:0005886">
    <property type="term" value="C:plasma membrane"/>
    <property type="evidence" value="ECO:0007669"/>
    <property type="project" value="TreeGrafter"/>
</dbReference>
<feature type="domain" description="FAD-binding FR-type" evidence="6">
    <location>
        <begin position="211"/>
        <end position="321"/>
    </location>
</feature>
<dbReference type="GO" id="GO:0006879">
    <property type="term" value="P:intracellular iron ion homeostasis"/>
    <property type="evidence" value="ECO:0007669"/>
    <property type="project" value="TreeGrafter"/>
</dbReference>
<protein>
    <submittedName>
        <fullName evidence="7">FAD-binding domain protein</fullName>
    </submittedName>
</protein>
<dbReference type="OrthoDB" id="4494341at2759"/>
<dbReference type="PANTHER" id="PTHR32361">
    <property type="entry name" value="FERRIC/CUPRIC REDUCTASE TRANSMEMBRANE COMPONENT"/>
    <property type="match status" value="1"/>
</dbReference>
<dbReference type="SUPFAM" id="SSF52343">
    <property type="entry name" value="Ferredoxin reductase-like, C-terminal NADP-linked domain"/>
    <property type="match status" value="1"/>
</dbReference>
<proteinExistence type="inferred from homology"/>
<dbReference type="InterPro" id="IPR051410">
    <property type="entry name" value="Ferric/Cupric_Reductase"/>
</dbReference>
<dbReference type="Pfam" id="PF08022">
    <property type="entry name" value="FAD_binding_8"/>
    <property type="match status" value="1"/>
</dbReference>
<feature type="transmembrane region" description="Helical" evidence="5">
    <location>
        <begin position="64"/>
        <end position="82"/>
    </location>
</feature>